<dbReference type="Pfam" id="PF21748">
    <property type="entry name" value="UPF0150"/>
    <property type="match status" value="1"/>
</dbReference>
<dbReference type="EMBL" id="MFKX01000004">
    <property type="protein sequence ID" value="OGG58324.1"/>
    <property type="molecule type" value="Genomic_DNA"/>
</dbReference>
<name>A0A1F6DA82_9BACT</name>
<evidence type="ECO:0000313" key="2">
    <source>
        <dbReference type="Proteomes" id="UP000177958"/>
    </source>
</evidence>
<organism evidence="1 2">
    <name type="scientific">Candidatus Kaiserbacteria bacterium RIFCSPHIGHO2_01_FULL_55_17</name>
    <dbReference type="NCBI Taxonomy" id="1798484"/>
    <lineage>
        <taxon>Bacteria</taxon>
        <taxon>Candidatus Kaiseribacteriota</taxon>
    </lineage>
</organism>
<gene>
    <name evidence="1" type="ORF">A2853_00180</name>
</gene>
<evidence type="ECO:0000313" key="1">
    <source>
        <dbReference type="EMBL" id="OGG58324.1"/>
    </source>
</evidence>
<comment type="caution">
    <text evidence="1">The sequence shown here is derived from an EMBL/GenBank/DDBJ whole genome shotgun (WGS) entry which is preliminary data.</text>
</comment>
<protein>
    <recommendedName>
        <fullName evidence="3">HicB family protein</fullName>
    </recommendedName>
</protein>
<accession>A0A1F6DA82</accession>
<dbReference type="InterPro" id="IPR035069">
    <property type="entry name" value="TTHA1013/TTHA0281-like"/>
</dbReference>
<dbReference type="Proteomes" id="UP000177958">
    <property type="component" value="Unassembled WGS sequence"/>
</dbReference>
<dbReference type="InterPro" id="IPR049389">
    <property type="entry name" value="TTHA0281-like"/>
</dbReference>
<sequence length="71" mass="7996">MLTAVYKKVRSGYVAWVEEIPGVNTQGKSKAEARENLSDALREFVAARRMLTKRESARGEALVRESIPAFR</sequence>
<proteinExistence type="predicted"/>
<dbReference type="SUPFAM" id="SSF143100">
    <property type="entry name" value="TTHA1013/TTHA0281-like"/>
    <property type="match status" value="1"/>
</dbReference>
<dbReference type="Gene3D" id="3.30.160.250">
    <property type="match status" value="1"/>
</dbReference>
<dbReference type="AlphaFoldDB" id="A0A1F6DA82"/>
<reference evidence="1 2" key="1">
    <citation type="journal article" date="2016" name="Nat. Commun.">
        <title>Thousands of microbial genomes shed light on interconnected biogeochemical processes in an aquifer system.</title>
        <authorList>
            <person name="Anantharaman K."/>
            <person name="Brown C.T."/>
            <person name="Hug L.A."/>
            <person name="Sharon I."/>
            <person name="Castelle C.J."/>
            <person name="Probst A.J."/>
            <person name="Thomas B.C."/>
            <person name="Singh A."/>
            <person name="Wilkins M.J."/>
            <person name="Karaoz U."/>
            <person name="Brodie E.L."/>
            <person name="Williams K.H."/>
            <person name="Hubbard S.S."/>
            <person name="Banfield J.F."/>
        </authorList>
    </citation>
    <scope>NUCLEOTIDE SEQUENCE [LARGE SCALE GENOMIC DNA]</scope>
</reference>
<evidence type="ECO:0008006" key="3">
    <source>
        <dbReference type="Google" id="ProtNLM"/>
    </source>
</evidence>